<dbReference type="PROSITE" id="PS51384">
    <property type="entry name" value="FAD_FR"/>
    <property type="match status" value="1"/>
</dbReference>
<comment type="cofactor">
    <cofactor evidence="18">
        <name>Mo-molybdopterin</name>
        <dbReference type="ChEBI" id="CHEBI:71302"/>
    </cofactor>
    <text evidence="18">Binds 1 Mo-molybdopterin (Mo-MPT) cofactor per subunit.</text>
</comment>
<dbReference type="PRINTS" id="PR00363">
    <property type="entry name" value="CYTOCHROMEB5"/>
</dbReference>
<evidence type="ECO:0000256" key="11">
    <source>
        <dbReference type="ARBA" id="ARBA00022857"/>
    </source>
</evidence>
<dbReference type="InterPro" id="IPR036400">
    <property type="entry name" value="Cyt_B5-like_heme/steroid_sf"/>
</dbReference>
<evidence type="ECO:0000256" key="9">
    <source>
        <dbReference type="ARBA" id="ARBA00022723"/>
    </source>
</evidence>
<dbReference type="FunFam" id="3.90.420.10:FF:000005">
    <property type="entry name" value="Nitrate reductase"/>
    <property type="match status" value="1"/>
</dbReference>
<keyword evidence="13" id="KW-0408">Iron</keyword>
<dbReference type="GeneID" id="30200069"/>
<feature type="region of interest" description="Disordered" evidence="19">
    <location>
        <begin position="1"/>
        <end position="23"/>
    </location>
</feature>
<dbReference type="PRINTS" id="PR00407">
    <property type="entry name" value="EUMOPTERIN"/>
</dbReference>
<dbReference type="PRINTS" id="PR00406">
    <property type="entry name" value="CYTB5RDTASE"/>
</dbReference>
<dbReference type="SUPFAM" id="SSF81296">
    <property type="entry name" value="E set domains"/>
    <property type="match status" value="1"/>
</dbReference>
<dbReference type="PROSITE" id="PS00191">
    <property type="entry name" value="CYTOCHROME_B5_1"/>
    <property type="match status" value="1"/>
</dbReference>
<proteinExistence type="inferred from homology"/>
<feature type="binding site" evidence="18">
    <location>
        <position position="141"/>
    </location>
    <ligand>
        <name>Mo-molybdopterin</name>
        <dbReference type="ChEBI" id="CHEBI:71302"/>
    </ligand>
    <ligandPart>
        <name>Mo</name>
        <dbReference type="ChEBI" id="CHEBI:28685"/>
    </ligandPart>
</feature>
<keyword evidence="10" id="KW-0274">FAD</keyword>
<keyword evidence="6 18" id="KW-0500">Molybdenum</keyword>
<dbReference type="FunFam" id="2.40.30.10:FF:000021">
    <property type="entry name" value="NADH-cytochrome b5 reductase"/>
    <property type="match status" value="1"/>
</dbReference>
<dbReference type="InterPro" id="IPR000572">
    <property type="entry name" value="OxRdtase_Mopterin-bd_dom"/>
</dbReference>
<name>A0A1E3NW93_WICAA</name>
<evidence type="ECO:0000256" key="17">
    <source>
        <dbReference type="PIRNR" id="PIRNR000233"/>
    </source>
</evidence>
<dbReference type="PIRSF" id="PIRSF000233">
    <property type="entry name" value="Nitr_rd_NADH"/>
    <property type="match status" value="1"/>
</dbReference>
<protein>
    <recommendedName>
        <fullName evidence="17">Nitrate reductase</fullName>
    </recommendedName>
</protein>
<keyword evidence="12" id="KW-0560">Oxidoreductase</keyword>
<sequence length="870" mass="98896">MSSESPSSVFSETSSIQISETDVEPELNFPLRKDVPKSKVLELDINTKDYRVPRDPRLLRLTGSHPFNCEAPLTTLFEDGFITSSDLHFVRNHGPVPHVEDEEIMNWTFSVEGLVDEPFEMKLSDMIQEFPQYTNPITLCCAGNRRKEQNQVKKGKGFNWGAAGVSTSLWTGAFLWDVISKAKPSKKARYVWMEGCDDPAKGAYGTCVPLPMVKDPERNIMLCYKQNGIYLEPDHGKPLRIVIPGVIGGRSVKWLKKLVVSDKPSDNWYHFFDNRVLPTMVTPEMAASDESWWKDERYAIYDLNLQSITVYPENDETLIVDSSNEDELYNVKGFAYNGGGKRVGRVEISLDGGKTWKLCEIDYPEDSYRDAGYIELYGGTINVCDRMSCLCWCFWSLQIPKRELKCAKDLVVRAMDISMTVQPRNMYWNVTSMLNNWWYRIAIQPGSQDDEIRFEHPTLANKPGGWMDRVKKEGGDLLNPNYGERVANGEQEEERKPYVDEELQMILNPDKVNIIITKEQLAQHSNEQEPWFIVKGHVFDGTPFLQEHPGGAQSITMVAGEDATEDFMAIHSDNSKRMLQKFHLGKLEDQSSTTTSVPIVEIVEKTPTLLNPKKWKKIKLVNKEIISHDSRIFHFELEHPEQTTGLPVGKHFFIRSKDSTGSLVMRAYTPKSNHKIMGKLEVLVKVYFAKEGIPGGKMTNILENMDIGSFIEIKGPTGEFEYLSNGEYLLDNKPGKVDSFLMIAGGSGITPCYQVIKEIVDNEQDNTKMKLFYGNRKPEDILCLQDLDNFVATKNSNLSVVHCLSDYRAVPNEWEGLTGRMSKLLWNQYVEEQNKIGEFLVLVCGPPGMVEGVKTIVKETGFDPSRVVYF</sequence>
<dbReference type="GO" id="GO:0030151">
    <property type="term" value="F:molybdenum ion binding"/>
    <property type="evidence" value="ECO:0007669"/>
    <property type="project" value="InterPro"/>
</dbReference>
<dbReference type="Pfam" id="PF03404">
    <property type="entry name" value="Mo-co_dimer"/>
    <property type="match status" value="1"/>
</dbReference>
<evidence type="ECO:0000256" key="15">
    <source>
        <dbReference type="ARBA" id="ARBA00023157"/>
    </source>
</evidence>
<evidence type="ECO:0000256" key="16">
    <source>
        <dbReference type="ARBA" id="ARBA00049155"/>
    </source>
</evidence>
<comment type="function">
    <text evidence="3 17">Nitrate reductase is a key enzyme involved in the first step of nitrate assimilation in plants, fungi and bacteria.</text>
</comment>
<keyword evidence="7" id="KW-0349">Heme</keyword>
<feature type="compositionally biased region" description="Low complexity" evidence="19">
    <location>
        <begin position="1"/>
        <end position="15"/>
    </location>
</feature>
<dbReference type="STRING" id="683960.A0A1E3NW93"/>
<keyword evidence="15" id="KW-1015">Disulfide bond</keyword>
<evidence type="ECO:0000256" key="2">
    <source>
        <dbReference type="ARBA" id="ARBA00001974"/>
    </source>
</evidence>
<dbReference type="Gene3D" id="3.90.420.10">
    <property type="entry name" value="Oxidoreductase, molybdopterin-binding domain"/>
    <property type="match status" value="1"/>
</dbReference>
<dbReference type="GO" id="GO:0008482">
    <property type="term" value="F:sulfite oxidase activity"/>
    <property type="evidence" value="ECO:0007669"/>
    <property type="project" value="TreeGrafter"/>
</dbReference>
<evidence type="ECO:0000256" key="18">
    <source>
        <dbReference type="PIRSR" id="PIRSR000233-1"/>
    </source>
</evidence>
<comment type="cofactor">
    <cofactor evidence="1">
        <name>heme</name>
        <dbReference type="ChEBI" id="CHEBI:30413"/>
    </cofactor>
</comment>
<evidence type="ECO:0000256" key="12">
    <source>
        <dbReference type="ARBA" id="ARBA00023002"/>
    </source>
</evidence>
<dbReference type="SUPFAM" id="SSF52343">
    <property type="entry name" value="Ferredoxin reductase-like, C-terminal NADP-linked domain"/>
    <property type="match status" value="1"/>
</dbReference>
<evidence type="ECO:0000256" key="3">
    <source>
        <dbReference type="ARBA" id="ARBA00003838"/>
    </source>
</evidence>
<dbReference type="OrthoDB" id="432685at2759"/>
<evidence type="ECO:0000256" key="5">
    <source>
        <dbReference type="ARBA" id="ARBA00011738"/>
    </source>
</evidence>
<feature type="domain" description="Cytochrome b5 heme-binding" evidence="20">
    <location>
        <begin position="513"/>
        <end position="588"/>
    </location>
</feature>
<dbReference type="Pfam" id="PF00175">
    <property type="entry name" value="NAD_binding_1"/>
    <property type="match status" value="1"/>
</dbReference>
<dbReference type="GO" id="GO:0043546">
    <property type="term" value="F:molybdopterin cofactor binding"/>
    <property type="evidence" value="ECO:0007669"/>
    <property type="project" value="TreeGrafter"/>
</dbReference>
<accession>A0A1E3NW93</accession>
<evidence type="ECO:0000256" key="4">
    <source>
        <dbReference type="ARBA" id="ARBA00006253"/>
    </source>
</evidence>
<evidence type="ECO:0000256" key="19">
    <source>
        <dbReference type="SAM" id="MobiDB-lite"/>
    </source>
</evidence>
<dbReference type="PANTHER" id="PTHR19372">
    <property type="entry name" value="SULFITE REDUCTASE"/>
    <property type="match status" value="1"/>
</dbReference>
<evidence type="ECO:0000259" key="20">
    <source>
        <dbReference type="PROSITE" id="PS50255"/>
    </source>
</evidence>
<dbReference type="InterPro" id="IPR005066">
    <property type="entry name" value="MoCF_OxRdtse_dimer"/>
</dbReference>
<gene>
    <name evidence="22" type="ORF">WICANDRAFT_58478</name>
</gene>
<dbReference type="InterPro" id="IPR017938">
    <property type="entry name" value="Riboflavin_synthase-like_b-brl"/>
</dbReference>
<dbReference type="PANTHER" id="PTHR19372:SF7">
    <property type="entry name" value="SULFITE OXIDASE, MITOCHONDRIAL"/>
    <property type="match status" value="1"/>
</dbReference>
<evidence type="ECO:0000256" key="14">
    <source>
        <dbReference type="ARBA" id="ARBA00023063"/>
    </source>
</evidence>
<dbReference type="GO" id="GO:0042128">
    <property type="term" value="P:nitrate assimilation"/>
    <property type="evidence" value="ECO:0007669"/>
    <property type="project" value="UniProtKB-KW"/>
</dbReference>
<reference evidence="22 23" key="1">
    <citation type="journal article" date="2016" name="Proc. Natl. Acad. Sci. U.S.A.">
        <title>Comparative genomics of biotechnologically important yeasts.</title>
        <authorList>
            <person name="Riley R."/>
            <person name="Haridas S."/>
            <person name="Wolfe K.H."/>
            <person name="Lopes M.R."/>
            <person name="Hittinger C.T."/>
            <person name="Goeker M."/>
            <person name="Salamov A.A."/>
            <person name="Wisecaver J.H."/>
            <person name="Long T.M."/>
            <person name="Calvey C.H."/>
            <person name="Aerts A.L."/>
            <person name="Barry K.W."/>
            <person name="Choi C."/>
            <person name="Clum A."/>
            <person name="Coughlan A.Y."/>
            <person name="Deshpande S."/>
            <person name="Douglass A.P."/>
            <person name="Hanson S.J."/>
            <person name="Klenk H.-P."/>
            <person name="LaButti K.M."/>
            <person name="Lapidus A."/>
            <person name="Lindquist E.A."/>
            <person name="Lipzen A.M."/>
            <person name="Meier-Kolthoff J.P."/>
            <person name="Ohm R.A."/>
            <person name="Otillar R.P."/>
            <person name="Pangilinan J.L."/>
            <person name="Peng Y."/>
            <person name="Rokas A."/>
            <person name="Rosa C.A."/>
            <person name="Scheuner C."/>
            <person name="Sibirny A.A."/>
            <person name="Slot J.C."/>
            <person name="Stielow J.B."/>
            <person name="Sun H."/>
            <person name="Kurtzman C.P."/>
            <person name="Blackwell M."/>
            <person name="Grigoriev I.V."/>
            <person name="Jeffries T.W."/>
        </authorList>
    </citation>
    <scope>NUCLEOTIDE SEQUENCE [LARGE SCALE GENOMIC DNA]</scope>
    <source>
        <strain evidence="23">ATCC 58044 / CBS 1984 / NCYC 433 / NRRL Y-366-8</strain>
    </source>
</reference>
<dbReference type="Pfam" id="PF00174">
    <property type="entry name" value="Oxidored_molyb"/>
    <property type="match status" value="1"/>
</dbReference>
<dbReference type="EMBL" id="KV454214">
    <property type="protein sequence ID" value="ODQ56952.1"/>
    <property type="molecule type" value="Genomic_DNA"/>
</dbReference>
<dbReference type="InterPro" id="IPR008335">
    <property type="entry name" value="Mopterin_OxRdtase_euk"/>
</dbReference>
<dbReference type="InterPro" id="IPR001709">
    <property type="entry name" value="Flavoprot_Pyr_Nucl_cyt_Rdtase"/>
</dbReference>
<dbReference type="InterPro" id="IPR017927">
    <property type="entry name" value="FAD-bd_FR_type"/>
</dbReference>
<feature type="domain" description="FAD-binding FR-type" evidence="21">
    <location>
        <begin position="613"/>
        <end position="723"/>
    </location>
</feature>
<evidence type="ECO:0000256" key="8">
    <source>
        <dbReference type="ARBA" id="ARBA00022630"/>
    </source>
</evidence>
<dbReference type="AlphaFoldDB" id="A0A1E3NW93"/>
<dbReference type="GO" id="GO:0050464">
    <property type="term" value="F:nitrate reductase (NADPH) activity"/>
    <property type="evidence" value="ECO:0007669"/>
    <property type="project" value="UniProtKB-EC"/>
</dbReference>
<dbReference type="PROSITE" id="PS50255">
    <property type="entry name" value="CYTOCHROME_B5_2"/>
    <property type="match status" value="1"/>
</dbReference>
<keyword evidence="8" id="KW-0285">Flavoprotein</keyword>
<dbReference type="InterPro" id="IPR012137">
    <property type="entry name" value="Nitr_rd_NADH"/>
</dbReference>
<dbReference type="InterPro" id="IPR001199">
    <property type="entry name" value="Cyt_B5-like_heme/steroid-bd"/>
</dbReference>
<evidence type="ECO:0000256" key="7">
    <source>
        <dbReference type="ARBA" id="ARBA00022617"/>
    </source>
</evidence>
<comment type="similarity">
    <text evidence="4 17">Belongs to the nitrate reductase family.</text>
</comment>
<organism evidence="22 23">
    <name type="scientific">Wickerhamomyces anomalus (strain ATCC 58044 / CBS 1984 / NCYC 433 / NRRL Y-366-8)</name>
    <name type="common">Yeast</name>
    <name type="synonym">Hansenula anomala</name>
    <dbReference type="NCBI Taxonomy" id="683960"/>
    <lineage>
        <taxon>Eukaryota</taxon>
        <taxon>Fungi</taxon>
        <taxon>Dikarya</taxon>
        <taxon>Ascomycota</taxon>
        <taxon>Saccharomycotina</taxon>
        <taxon>Saccharomycetes</taxon>
        <taxon>Phaffomycetales</taxon>
        <taxon>Wickerhamomycetaceae</taxon>
        <taxon>Wickerhamomyces</taxon>
    </lineage>
</organism>
<dbReference type="SUPFAM" id="SSF56524">
    <property type="entry name" value="Oxidoreductase molybdopterin-binding domain"/>
    <property type="match status" value="1"/>
</dbReference>
<dbReference type="GO" id="GO:0006790">
    <property type="term" value="P:sulfur compound metabolic process"/>
    <property type="evidence" value="ECO:0007669"/>
    <property type="project" value="TreeGrafter"/>
</dbReference>
<keyword evidence="23" id="KW-1185">Reference proteome</keyword>
<dbReference type="InterPro" id="IPR039261">
    <property type="entry name" value="FNR_nucleotide-bd"/>
</dbReference>
<dbReference type="SUPFAM" id="SSF63380">
    <property type="entry name" value="Riboflavin synthase domain-like"/>
    <property type="match status" value="1"/>
</dbReference>
<comment type="cofactor">
    <cofactor evidence="2">
        <name>FAD</name>
        <dbReference type="ChEBI" id="CHEBI:57692"/>
    </cofactor>
</comment>
<dbReference type="Gene3D" id="3.10.120.10">
    <property type="entry name" value="Cytochrome b5-like heme/steroid binding domain"/>
    <property type="match status" value="1"/>
</dbReference>
<dbReference type="Pfam" id="PF00970">
    <property type="entry name" value="FAD_binding_6"/>
    <property type="match status" value="1"/>
</dbReference>
<comment type="subunit">
    <text evidence="5">Homodimer.</text>
</comment>
<keyword evidence="11" id="KW-0521">NADP</keyword>
<dbReference type="SMART" id="SM01117">
    <property type="entry name" value="Cyt-b5"/>
    <property type="match status" value="1"/>
</dbReference>
<dbReference type="Pfam" id="PF00173">
    <property type="entry name" value="Cyt-b5"/>
    <property type="match status" value="1"/>
</dbReference>
<evidence type="ECO:0000313" key="23">
    <source>
        <dbReference type="Proteomes" id="UP000094112"/>
    </source>
</evidence>
<dbReference type="GO" id="GO:0020037">
    <property type="term" value="F:heme binding"/>
    <property type="evidence" value="ECO:0007669"/>
    <property type="project" value="InterPro"/>
</dbReference>
<evidence type="ECO:0000256" key="10">
    <source>
        <dbReference type="ARBA" id="ARBA00022827"/>
    </source>
</evidence>
<dbReference type="Proteomes" id="UP000094112">
    <property type="component" value="Unassembled WGS sequence"/>
</dbReference>
<dbReference type="RefSeq" id="XP_019036159.1">
    <property type="nucleotide sequence ID" value="XM_019182823.1"/>
</dbReference>
<dbReference type="SUPFAM" id="SSF55856">
    <property type="entry name" value="Cytochrome b5-like heme/steroid binding domain"/>
    <property type="match status" value="1"/>
</dbReference>
<dbReference type="PRINTS" id="PR00371">
    <property type="entry name" value="FPNCR"/>
</dbReference>
<evidence type="ECO:0000256" key="1">
    <source>
        <dbReference type="ARBA" id="ARBA00001971"/>
    </source>
</evidence>
<evidence type="ECO:0000313" key="22">
    <source>
        <dbReference type="EMBL" id="ODQ56952.1"/>
    </source>
</evidence>
<dbReference type="GO" id="GO:0006809">
    <property type="term" value="P:nitric oxide biosynthetic process"/>
    <property type="evidence" value="ECO:0007669"/>
    <property type="project" value="InterPro"/>
</dbReference>
<dbReference type="Gene3D" id="2.40.30.10">
    <property type="entry name" value="Translation factors"/>
    <property type="match status" value="1"/>
</dbReference>
<dbReference type="InterPro" id="IPR001433">
    <property type="entry name" value="OxRdtase_FAD/NAD-bd"/>
</dbReference>
<dbReference type="CDD" id="cd06183">
    <property type="entry name" value="cyt_b5_reduct_like"/>
    <property type="match status" value="1"/>
</dbReference>
<keyword evidence="9 18" id="KW-0479">Metal-binding</keyword>
<dbReference type="InterPro" id="IPR018506">
    <property type="entry name" value="Cyt_B5_heme-BS"/>
</dbReference>
<comment type="catalytic activity">
    <reaction evidence="16">
        <text>nitrite + NADP(+) + H2O = nitrate + NADPH + H(+)</text>
        <dbReference type="Rhea" id="RHEA:19061"/>
        <dbReference type="ChEBI" id="CHEBI:15377"/>
        <dbReference type="ChEBI" id="CHEBI:15378"/>
        <dbReference type="ChEBI" id="CHEBI:16301"/>
        <dbReference type="ChEBI" id="CHEBI:17632"/>
        <dbReference type="ChEBI" id="CHEBI:57783"/>
        <dbReference type="ChEBI" id="CHEBI:58349"/>
        <dbReference type="EC" id="1.7.1.3"/>
    </reaction>
</comment>
<dbReference type="Gene3D" id="2.60.40.650">
    <property type="match status" value="1"/>
</dbReference>
<dbReference type="InterPro" id="IPR036374">
    <property type="entry name" value="OxRdtase_Mopterin-bd_sf"/>
</dbReference>
<evidence type="ECO:0000259" key="21">
    <source>
        <dbReference type="PROSITE" id="PS51384"/>
    </source>
</evidence>
<evidence type="ECO:0000256" key="6">
    <source>
        <dbReference type="ARBA" id="ARBA00022505"/>
    </source>
</evidence>
<keyword evidence="14 17" id="KW-0534">Nitrate assimilation</keyword>
<dbReference type="InterPro" id="IPR014756">
    <property type="entry name" value="Ig_E-set"/>
</dbReference>
<dbReference type="InterPro" id="IPR008333">
    <property type="entry name" value="Cbr1-like_FAD-bd_dom"/>
</dbReference>
<evidence type="ECO:0000256" key="13">
    <source>
        <dbReference type="ARBA" id="ARBA00023004"/>
    </source>
</evidence>
<dbReference type="Gene3D" id="3.40.50.80">
    <property type="entry name" value="Nucleotide-binding domain of ferredoxin-NADP reductase (FNR) module"/>
    <property type="match status" value="1"/>
</dbReference>